<gene>
    <name evidence="1" type="ORF">DES37_11381</name>
</gene>
<dbReference type="Pfam" id="PF05930">
    <property type="entry name" value="Phage_AlpA"/>
    <property type="match status" value="1"/>
</dbReference>
<comment type="caution">
    <text evidence="1">The sequence shown here is derived from an EMBL/GenBank/DDBJ whole genome shotgun (WGS) entry which is preliminary data.</text>
</comment>
<dbReference type="OrthoDB" id="7064958at2"/>
<dbReference type="EMBL" id="QGTS01000013">
    <property type="protein sequence ID" value="PWW05378.1"/>
    <property type="molecule type" value="Genomic_DNA"/>
</dbReference>
<accession>A0A317PTU3</accession>
<sequence>MNEQTFVLPTEDVRAQVLSQSGQCERLVREHDRRAITGVSRTQWWSMERQGLVPKRVKLSAHCVAWRLSDLLWWIEQRKVA</sequence>
<evidence type="ECO:0000313" key="2">
    <source>
        <dbReference type="Proteomes" id="UP000246744"/>
    </source>
</evidence>
<organism evidence="1 2">
    <name type="scientific">Mangrovibacter plantisponsor</name>
    <dbReference type="NCBI Taxonomy" id="451513"/>
    <lineage>
        <taxon>Bacteria</taxon>
        <taxon>Pseudomonadati</taxon>
        <taxon>Pseudomonadota</taxon>
        <taxon>Gammaproteobacteria</taxon>
        <taxon>Enterobacterales</taxon>
        <taxon>Enterobacteriaceae</taxon>
        <taxon>Mangrovibacter</taxon>
    </lineage>
</organism>
<protein>
    <submittedName>
        <fullName evidence="1">AlpA family transcriptional regulator</fullName>
    </submittedName>
</protein>
<reference evidence="1 2" key="1">
    <citation type="submission" date="2018-05" db="EMBL/GenBank/DDBJ databases">
        <title>Genomic Encyclopedia of Type Strains, Phase IV (KMG-IV): sequencing the most valuable type-strain genomes for metagenomic binning, comparative biology and taxonomic classification.</title>
        <authorList>
            <person name="Goeker M."/>
        </authorList>
    </citation>
    <scope>NUCLEOTIDE SEQUENCE [LARGE SCALE GENOMIC DNA]</scope>
    <source>
        <strain evidence="1 2">DSM 19579</strain>
    </source>
</reference>
<evidence type="ECO:0000313" key="1">
    <source>
        <dbReference type="EMBL" id="PWW05378.1"/>
    </source>
</evidence>
<dbReference type="AlphaFoldDB" id="A0A317PTU3"/>
<dbReference type="Proteomes" id="UP000246744">
    <property type="component" value="Unassembled WGS sequence"/>
</dbReference>
<name>A0A317PTU3_9ENTR</name>
<dbReference type="RefSeq" id="WP_089564912.1">
    <property type="nucleotide sequence ID" value="NZ_QGTS01000013.1"/>
</dbReference>
<keyword evidence="2" id="KW-1185">Reference proteome</keyword>
<dbReference type="InterPro" id="IPR010260">
    <property type="entry name" value="AlpA"/>
</dbReference>
<proteinExistence type="predicted"/>